<keyword evidence="3 5" id="KW-0808">Transferase</keyword>
<dbReference type="Pfam" id="PF01888">
    <property type="entry name" value="CbiD"/>
    <property type="match status" value="1"/>
</dbReference>
<protein>
    <recommendedName>
        <fullName evidence="5">Cobalt-precorrin-5B C(1)-methyltransferase</fullName>
        <ecNumber evidence="5">2.1.1.195</ecNumber>
    </recommendedName>
    <alternativeName>
        <fullName evidence="5">Cobalt-precorrin-6A synthase</fullName>
    </alternativeName>
</protein>
<dbReference type="Proteomes" id="UP000270034">
    <property type="component" value="Chromosome"/>
</dbReference>
<dbReference type="EMBL" id="BAMX01000014">
    <property type="protein sequence ID" value="GAN65857.1"/>
    <property type="molecule type" value="Genomic_DNA"/>
</dbReference>
<evidence type="ECO:0000256" key="1">
    <source>
        <dbReference type="ARBA" id="ARBA00022573"/>
    </source>
</evidence>
<accession>A0A0D6NIH4</accession>
<dbReference type="RefSeq" id="WP_048840909.1">
    <property type="nucleotide sequence ID" value="NZ_BAMX01000014.1"/>
</dbReference>
<dbReference type="InterPro" id="IPR002748">
    <property type="entry name" value="CbiD"/>
</dbReference>
<dbReference type="PANTHER" id="PTHR35863">
    <property type="entry name" value="COBALT-PRECORRIN-5B C(1)-METHYLTRANSFERASE"/>
    <property type="match status" value="1"/>
</dbReference>
<comment type="catalytic activity">
    <reaction evidence="5">
        <text>Co-precorrin-5B + S-adenosyl-L-methionine = Co-precorrin-6A + S-adenosyl-L-homocysteine</text>
        <dbReference type="Rhea" id="RHEA:26285"/>
        <dbReference type="ChEBI" id="CHEBI:57856"/>
        <dbReference type="ChEBI" id="CHEBI:59789"/>
        <dbReference type="ChEBI" id="CHEBI:60063"/>
        <dbReference type="ChEBI" id="CHEBI:60064"/>
        <dbReference type="EC" id="2.1.1.195"/>
    </reaction>
</comment>
<accession>A0A2Z5ZLE7</accession>
<evidence type="ECO:0000256" key="4">
    <source>
        <dbReference type="ARBA" id="ARBA00022691"/>
    </source>
</evidence>
<dbReference type="EC" id="2.1.1.195" evidence="5"/>
<dbReference type="GO" id="GO:0032259">
    <property type="term" value="P:methylation"/>
    <property type="evidence" value="ECO:0007669"/>
    <property type="project" value="UniProtKB-KW"/>
</dbReference>
<organism evidence="6 9">
    <name type="scientific">Acetobacter orientalis</name>
    <dbReference type="NCBI Taxonomy" id="146474"/>
    <lineage>
        <taxon>Bacteria</taxon>
        <taxon>Pseudomonadati</taxon>
        <taxon>Pseudomonadota</taxon>
        <taxon>Alphaproteobacteria</taxon>
        <taxon>Acetobacterales</taxon>
        <taxon>Acetobacteraceae</taxon>
        <taxon>Acetobacter</taxon>
    </lineage>
</organism>
<dbReference type="GO" id="GO:0008168">
    <property type="term" value="F:methyltransferase activity"/>
    <property type="evidence" value="ECO:0007669"/>
    <property type="project" value="UniProtKB-UniRule"/>
</dbReference>
<dbReference type="STRING" id="1231341.Abor_014_022"/>
<dbReference type="Proteomes" id="UP000032670">
    <property type="component" value="Unassembled WGS sequence"/>
</dbReference>
<dbReference type="PANTHER" id="PTHR35863:SF1">
    <property type="entry name" value="COBALT-PRECORRIN-5B C(1)-METHYLTRANSFERASE"/>
    <property type="match status" value="1"/>
</dbReference>
<proteinExistence type="inferred from homology"/>
<reference evidence="6 9" key="2">
    <citation type="submission" date="2018-02" db="EMBL/GenBank/DDBJ databases">
        <title>Acetobacter orientalis genome.</title>
        <authorList>
            <person name="Nakashima N."/>
            <person name="Tamura T."/>
        </authorList>
    </citation>
    <scope>NUCLEOTIDE SEQUENCE [LARGE SCALE GENOMIC DNA]</scope>
    <source>
        <strain evidence="6 9">FAN1</strain>
    </source>
</reference>
<dbReference type="InterPro" id="IPR036074">
    <property type="entry name" value="CbiD_sf"/>
</dbReference>
<comment type="similarity">
    <text evidence="5">Belongs to the CbiD family.</text>
</comment>
<dbReference type="NCBIfam" id="TIGR00312">
    <property type="entry name" value="cbiD"/>
    <property type="match status" value="1"/>
</dbReference>
<dbReference type="UniPathway" id="UPA00148">
    <property type="reaction ID" value="UER00227"/>
</dbReference>
<evidence type="ECO:0000256" key="5">
    <source>
        <dbReference type="HAMAP-Rule" id="MF_00787"/>
    </source>
</evidence>
<evidence type="ECO:0000256" key="2">
    <source>
        <dbReference type="ARBA" id="ARBA00022603"/>
    </source>
</evidence>
<comment type="pathway">
    <text evidence="5">Cofactor biosynthesis; adenosylcobalamin biosynthesis; cob(II)yrinate a,c-diamide from sirohydrochlorin (anaerobic route): step 6/10.</text>
</comment>
<comment type="function">
    <text evidence="5">Catalyzes the methylation of C-1 in cobalt-precorrin-5B to form cobalt-precorrin-6A.</text>
</comment>
<dbReference type="KEGG" id="aot:AcetOri_orf04589"/>
<keyword evidence="1 5" id="KW-0169">Cobalamin biosynthesis</keyword>
<dbReference type="AlphaFoldDB" id="A0A2Z5ZLE7"/>
<evidence type="ECO:0000256" key="3">
    <source>
        <dbReference type="ARBA" id="ARBA00022679"/>
    </source>
</evidence>
<evidence type="ECO:0000313" key="8">
    <source>
        <dbReference type="Proteomes" id="UP000032670"/>
    </source>
</evidence>
<dbReference type="EMBL" id="AP018515">
    <property type="protein sequence ID" value="BBC81381.1"/>
    <property type="molecule type" value="Genomic_DNA"/>
</dbReference>
<dbReference type="GeneID" id="76204014"/>
<keyword evidence="2 5" id="KW-0489">Methyltransferase</keyword>
<evidence type="ECO:0000313" key="6">
    <source>
        <dbReference type="EMBL" id="BBC81381.1"/>
    </source>
</evidence>
<evidence type="ECO:0000313" key="7">
    <source>
        <dbReference type="EMBL" id="GAN65857.1"/>
    </source>
</evidence>
<keyword evidence="8" id="KW-1185">Reference proteome</keyword>
<dbReference type="HAMAP" id="MF_00787">
    <property type="entry name" value="CbiD"/>
    <property type="match status" value="1"/>
</dbReference>
<sequence length="370" mass="38494">MTHHTPPLRRGWTTGSCATAATKAAWLVLQGHTPPATVPITLPSGQSVTFALCQCGINNATPFAEVIKDAGDDPDVTHGALIRASVRALPAGTGVLFKAGEGVGTVTRPGLPIPPGEAAINPVPRAMICTALAEANGGTLPDVEVTLSVQNGAKLAERTLNGRLGIVGGLSILGTTGIVVPFSCAAWIDSIHRGIDVAHALGLTHIAGSTGNVSEKAVQKHYNLPETALIEMGDFVGGLLKYVRKVPFARLTIAGGIAKMTKLGQGRLDLHSKRGQADMPALAHLMAQHGASPTLVQTIENCPTVAEAFLYARKAHLPMGTIIAQSALATVQQTLTATPCCVDVQVYDRAGNMVGHAGPPYPRQHLSREF</sequence>
<dbReference type="PIRSF" id="PIRSF026782">
    <property type="entry name" value="CbiD"/>
    <property type="match status" value="1"/>
</dbReference>
<keyword evidence="4 5" id="KW-0949">S-adenosyl-L-methionine</keyword>
<name>A0A2Z5ZLE7_9PROT</name>
<dbReference type="NCBIfam" id="NF000849">
    <property type="entry name" value="PRK00075.1-1"/>
    <property type="match status" value="1"/>
</dbReference>
<gene>
    <name evidence="5" type="primary">cbiD</name>
    <name evidence="7" type="ORF">Abor_014_022</name>
    <name evidence="6" type="ORF">AcetOrient_orf04589</name>
</gene>
<dbReference type="SUPFAM" id="SSF111342">
    <property type="entry name" value="CbiD-like"/>
    <property type="match status" value="1"/>
</dbReference>
<reference evidence="7 8" key="1">
    <citation type="submission" date="2012-11" db="EMBL/GenBank/DDBJ databases">
        <title>Whole genome sequence of Acetobacter orientalis 21F-2.</title>
        <authorList>
            <person name="Azuma Y."/>
            <person name="Higashiura N."/>
            <person name="Hirakawa H."/>
            <person name="Matsushita K."/>
        </authorList>
    </citation>
    <scope>NUCLEOTIDE SEQUENCE [LARGE SCALE GENOMIC DNA]</scope>
    <source>
        <strain evidence="7 8">21F-2</strain>
    </source>
</reference>
<dbReference type="GO" id="GO:0019251">
    <property type="term" value="P:anaerobic cobalamin biosynthetic process"/>
    <property type="evidence" value="ECO:0007669"/>
    <property type="project" value="UniProtKB-UniRule"/>
</dbReference>
<dbReference type="Gene3D" id="3.30.2110.10">
    <property type="entry name" value="CbiD-like"/>
    <property type="match status" value="1"/>
</dbReference>
<evidence type="ECO:0000313" key="9">
    <source>
        <dbReference type="Proteomes" id="UP000270034"/>
    </source>
</evidence>